<keyword evidence="2" id="KW-0732">Signal</keyword>
<evidence type="ECO:0000256" key="1">
    <source>
        <dbReference type="SAM" id="Phobius"/>
    </source>
</evidence>
<protein>
    <submittedName>
        <fullName evidence="3">DUF3999 family protein</fullName>
    </submittedName>
</protein>
<dbReference type="InterPro" id="IPR025060">
    <property type="entry name" value="DUF3999"/>
</dbReference>
<feature type="chain" id="PRO_5046226580" evidence="2">
    <location>
        <begin position="21"/>
        <end position="463"/>
    </location>
</feature>
<keyword evidence="4" id="KW-1185">Reference proteome</keyword>
<evidence type="ECO:0000256" key="2">
    <source>
        <dbReference type="SAM" id="SignalP"/>
    </source>
</evidence>
<gene>
    <name evidence="3" type="ORF">IM787_17380</name>
</gene>
<reference evidence="3 4" key="1">
    <citation type="submission" date="2020-10" db="EMBL/GenBank/DDBJ databases">
        <title>Ramlibacter sp. HM2 16S ribosomal RNA gene Genome sequencing and assembly.</title>
        <authorList>
            <person name="Kang M."/>
        </authorList>
    </citation>
    <scope>NUCLEOTIDE SEQUENCE [LARGE SCALE GENOMIC DNA]</scope>
    <source>
        <strain evidence="3 4">HM2</strain>
    </source>
</reference>
<evidence type="ECO:0000313" key="4">
    <source>
        <dbReference type="Proteomes" id="UP000806285"/>
    </source>
</evidence>
<dbReference type="Pfam" id="PF13163">
    <property type="entry name" value="DUF3999"/>
    <property type="match status" value="1"/>
</dbReference>
<accession>A0ABR9S728</accession>
<proteinExistence type="predicted"/>
<feature type="signal peptide" evidence="2">
    <location>
        <begin position="1"/>
        <end position="20"/>
    </location>
</feature>
<keyword evidence="1" id="KW-1133">Transmembrane helix</keyword>
<name>A0ABR9S728_9BURK</name>
<dbReference type="EMBL" id="JADDIV010000005">
    <property type="protein sequence ID" value="MBE7369340.1"/>
    <property type="molecule type" value="Genomic_DNA"/>
</dbReference>
<dbReference type="Proteomes" id="UP000806285">
    <property type="component" value="Unassembled WGS sequence"/>
</dbReference>
<keyword evidence="1" id="KW-0472">Membrane</keyword>
<feature type="transmembrane region" description="Helical" evidence="1">
    <location>
        <begin position="434"/>
        <end position="455"/>
    </location>
</feature>
<sequence>MSIRRIAAFALAATSLLASAQEPRPDTFAWRATLDTAGHQGLMRVPLPAEALARLQSRDAGDLRVFDAQGQPVPFALATPPRPAAAPPQQTAAIRALPLHAAPAGSRAPKGTLQLRARQNGDRQSVWVQFGDAAAQQPPGTTPLPAALFDTRQLAADVGGFIVRAQLPPNVPVQFTLSKSADLAEWTPVPARGRIFRFDGEGAPANDRLELSAPLRLKDRYLRLDWSGQEGVRVESVVGLLASAAPARELPALVLPAPAPDGASAVEWPLGFATPVSMLELGTPRANTLVPVRVLGRGQPPEPWRPLAQAVVYRLGPAGQESTNPAIALPAVSAGTLRVEATHGVRLEGVPLTLRVLFQPVDVVFAAGTAGPYRLVAGSAGVRASALPLGMLAATTATAVEALPAARIASVDVAAAPATGGPGWLPRGVDGKTAGLWLVLLLGVALLGGVAWSLLRQSGREAG</sequence>
<comment type="caution">
    <text evidence="3">The sequence shown here is derived from an EMBL/GenBank/DDBJ whole genome shotgun (WGS) entry which is preliminary data.</text>
</comment>
<evidence type="ECO:0000313" key="3">
    <source>
        <dbReference type="EMBL" id="MBE7369340.1"/>
    </source>
</evidence>
<organism evidence="3 4">
    <name type="scientific">Ramlibacter pallidus</name>
    <dbReference type="NCBI Taxonomy" id="2780087"/>
    <lineage>
        <taxon>Bacteria</taxon>
        <taxon>Pseudomonadati</taxon>
        <taxon>Pseudomonadota</taxon>
        <taxon>Betaproteobacteria</taxon>
        <taxon>Burkholderiales</taxon>
        <taxon>Comamonadaceae</taxon>
        <taxon>Ramlibacter</taxon>
    </lineage>
</organism>
<keyword evidence="1" id="KW-0812">Transmembrane</keyword>
<dbReference type="RefSeq" id="WP_193677973.1">
    <property type="nucleotide sequence ID" value="NZ_JADDIV010000005.1"/>
</dbReference>